<feature type="compositionally biased region" description="Polar residues" evidence="1">
    <location>
        <begin position="8"/>
        <end position="34"/>
    </location>
</feature>
<reference evidence="2" key="1">
    <citation type="submission" date="2021-06" db="EMBL/GenBank/DDBJ databases">
        <authorList>
            <person name="Kallberg Y."/>
            <person name="Tangrot J."/>
            <person name="Rosling A."/>
        </authorList>
    </citation>
    <scope>NUCLEOTIDE SEQUENCE</scope>
    <source>
        <strain evidence="2">AZ414A</strain>
    </source>
</reference>
<accession>A0A9N9G174</accession>
<dbReference type="EMBL" id="CAJVPK010001127">
    <property type="protein sequence ID" value="CAG8572285.1"/>
    <property type="molecule type" value="Genomic_DNA"/>
</dbReference>
<evidence type="ECO:0000313" key="3">
    <source>
        <dbReference type="Proteomes" id="UP000789706"/>
    </source>
</evidence>
<sequence>MRNDSAKLDSSNIDTLSRNTESLNDWQSSPSNQTRTKRRKMARTEVNDESAKINTRNRAKTKSKPSCRAVGL</sequence>
<evidence type="ECO:0000313" key="2">
    <source>
        <dbReference type="EMBL" id="CAG8572285.1"/>
    </source>
</evidence>
<comment type="caution">
    <text evidence="2">The sequence shown here is derived from an EMBL/GenBank/DDBJ whole genome shotgun (WGS) entry which is preliminary data.</text>
</comment>
<name>A0A9N9G174_9GLOM</name>
<feature type="compositionally biased region" description="Basic and acidic residues" evidence="1">
    <location>
        <begin position="42"/>
        <end position="51"/>
    </location>
</feature>
<gene>
    <name evidence="2" type="ORF">DEBURN_LOCUS8145</name>
</gene>
<organism evidence="2 3">
    <name type="scientific">Diversispora eburnea</name>
    <dbReference type="NCBI Taxonomy" id="1213867"/>
    <lineage>
        <taxon>Eukaryota</taxon>
        <taxon>Fungi</taxon>
        <taxon>Fungi incertae sedis</taxon>
        <taxon>Mucoromycota</taxon>
        <taxon>Glomeromycotina</taxon>
        <taxon>Glomeromycetes</taxon>
        <taxon>Diversisporales</taxon>
        <taxon>Diversisporaceae</taxon>
        <taxon>Diversispora</taxon>
    </lineage>
</organism>
<feature type="compositionally biased region" description="Basic residues" evidence="1">
    <location>
        <begin position="55"/>
        <end position="65"/>
    </location>
</feature>
<protein>
    <submittedName>
        <fullName evidence="2">4799_t:CDS:1</fullName>
    </submittedName>
</protein>
<dbReference type="AlphaFoldDB" id="A0A9N9G174"/>
<evidence type="ECO:0000256" key="1">
    <source>
        <dbReference type="SAM" id="MobiDB-lite"/>
    </source>
</evidence>
<keyword evidence="3" id="KW-1185">Reference proteome</keyword>
<dbReference type="Proteomes" id="UP000789706">
    <property type="component" value="Unassembled WGS sequence"/>
</dbReference>
<feature type="region of interest" description="Disordered" evidence="1">
    <location>
        <begin position="1"/>
        <end position="72"/>
    </location>
</feature>
<proteinExistence type="predicted"/>